<feature type="region of interest" description="Disordered" evidence="1">
    <location>
        <begin position="1"/>
        <end position="165"/>
    </location>
</feature>
<proteinExistence type="predicted"/>
<feature type="compositionally biased region" description="Low complexity" evidence="1">
    <location>
        <begin position="68"/>
        <end position="83"/>
    </location>
</feature>
<evidence type="ECO:0000256" key="1">
    <source>
        <dbReference type="SAM" id="MobiDB-lite"/>
    </source>
</evidence>
<comment type="caution">
    <text evidence="2">The sequence shown here is derived from an EMBL/GenBank/DDBJ whole genome shotgun (WGS) entry which is preliminary data.</text>
</comment>
<feature type="compositionally biased region" description="Acidic residues" evidence="1">
    <location>
        <begin position="1"/>
        <end position="10"/>
    </location>
</feature>
<organism evidence="2 3">
    <name type="scientific">Hondaea fermentalgiana</name>
    <dbReference type="NCBI Taxonomy" id="2315210"/>
    <lineage>
        <taxon>Eukaryota</taxon>
        <taxon>Sar</taxon>
        <taxon>Stramenopiles</taxon>
        <taxon>Bigyra</taxon>
        <taxon>Labyrinthulomycetes</taxon>
        <taxon>Thraustochytrida</taxon>
        <taxon>Thraustochytriidae</taxon>
        <taxon>Hondaea</taxon>
    </lineage>
</organism>
<name>A0A2R5GVK9_9STRA</name>
<dbReference type="EMBL" id="BEYU01000110">
    <property type="protein sequence ID" value="GBG31954.1"/>
    <property type="molecule type" value="Genomic_DNA"/>
</dbReference>
<keyword evidence="3" id="KW-1185">Reference proteome</keyword>
<evidence type="ECO:0000313" key="2">
    <source>
        <dbReference type="EMBL" id="GBG31954.1"/>
    </source>
</evidence>
<evidence type="ECO:0000313" key="3">
    <source>
        <dbReference type="Proteomes" id="UP000241890"/>
    </source>
</evidence>
<gene>
    <name evidence="2" type="ORF">FCC1311_081792</name>
</gene>
<dbReference type="Proteomes" id="UP000241890">
    <property type="component" value="Unassembled WGS sequence"/>
</dbReference>
<reference evidence="2 3" key="1">
    <citation type="submission" date="2017-12" db="EMBL/GenBank/DDBJ databases">
        <title>Sequencing, de novo assembly and annotation of complete genome of a new Thraustochytrid species, strain FCC1311.</title>
        <authorList>
            <person name="Sedici K."/>
            <person name="Godart F."/>
            <person name="Aiese Cigliano R."/>
            <person name="Sanseverino W."/>
            <person name="Barakat M."/>
            <person name="Ortet P."/>
            <person name="Marechal E."/>
            <person name="Cagnac O."/>
            <person name="Amato A."/>
        </authorList>
    </citation>
    <scope>NUCLEOTIDE SEQUENCE [LARGE SCALE GENOMIC DNA]</scope>
</reference>
<accession>A0A2R5GVK9</accession>
<sequence length="646" mass="69626">MDADMMDADSDNNYNNTTGAKRAAPASALEDEGTSQGENSVPRSDDADRTGALRAETAPPSPAPSPAPSTASLAAASTTSLAAQSTQDDDPGEVEAKRRRGDPVVLARTDSQGGDQDLMIMGQPPVMDAGGGNRSPGSSTSSRAGANLDRGADGKSAQGANAEPTDELLQEVANQFSTLLDRVEMRWLLGIKTMMASLRTLLERARSGGRRVIRVDDLRSTCFETHFGTVLRLLMAIGWRPSMSNMHEIEFDGQPARLHDGRSAVDAALGIVGWIEDCVRLRTEPETSSLFASSATSMTMRVYIDKRRRSVIFHLPSSATVQNLFDAVIAKNPVALQRKRFVLSMAAFQPAHLRRSADGARTLRDAGAHNGTVLVAQEPVRMQHDPNASDAGQPLSEVLQLRVPERLAEDRFMMQHEDVAEQVRVYVARGLPVSQEAIKQMSPVRQPHAPVILVRNYCRDGGRAIFEAIYASTHLCRMAPLLQIGDGLRMSFPAFSMPLHADSWTAHFDASLAAAYEALERSASASAEDKNAGKRMLEECGSAPTAGREAQLQCFVHGCAEEPRPVLNNSCKTLISVGEDAIVIINGAPVVMRSGDALVFRGTPAHPIHHGVAEVAIGTQPEWASIYPFMYGARFVVDLAQFPQAA</sequence>
<protein>
    <submittedName>
        <fullName evidence="2">Uncharacterized protein</fullName>
    </submittedName>
</protein>
<dbReference type="AlphaFoldDB" id="A0A2R5GVK9"/>
<feature type="compositionally biased region" description="Polar residues" evidence="1">
    <location>
        <begin position="135"/>
        <end position="144"/>
    </location>
</feature>
<dbReference type="InParanoid" id="A0A2R5GVK9"/>